<reference evidence="2" key="1">
    <citation type="submission" date="2022-07" db="EMBL/GenBank/DDBJ databases">
        <title>Complete genome sequence of Salinispirillum sp. LH10-3-1 capable of multiple carbohydrate inversion isolated from a soda lake.</title>
        <authorList>
            <person name="Liu J."/>
            <person name="Zhai Y."/>
            <person name="Zhang H."/>
            <person name="Yang H."/>
            <person name="Qu J."/>
            <person name="Li J."/>
        </authorList>
    </citation>
    <scope>NUCLEOTIDE SEQUENCE</scope>
    <source>
        <strain evidence="2">LH 10-3-1</strain>
    </source>
</reference>
<organism evidence="2">
    <name type="scientific">Salinispirillum sp. LH 10-3-1</name>
    <dbReference type="NCBI Taxonomy" id="2952525"/>
    <lineage>
        <taxon>Bacteria</taxon>
        <taxon>Pseudomonadati</taxon>
        <taxon>Pseudomonadota</taxon>
        <taxon>Gammaproteobacteria</taxon>
        <taxon>Oceanospirillales</taxon>
        <taxon>Saccharospirillaceae</taxon>
        <taxon>Salinispirillum</taxon>
    </lineage>
</organism>
<dbReference type="InterPro" id="IPR048539">
    <property type="entry name" value="CsoSCA_cat"/>
</dbReference>
<dbReference type="Pfam" id="PF20686">
    <property type="entry name" value="CsoSCA_cat"/>
    <property type="match status" value="1"/>
</dbReference>
<accession>A0AB38YD26</accession>
<dbReference type="AlphaFoldDB" id="A0AB38YD26"/>
<sequence length="354" mass="39499">MAIHTQPIADRLDWLWQLSQQHSERFCDPESYLARQRYLAEHNTQIIALKCMDGRIHLPYATQTPLGIITPFRNLGGIFDLGWPYMGDLLADSVGSAVQQGRRVLIIITYHYSRGDHARGCAGFNCDRAAAMAHAQAIQQQVQTIFGAGHQTVYPLVCGFETDNDALILHGAHNEVVDMATLSPADIEQLPSRVASLFPDMPPTVQRDLLPLLKGNANHVAEIRHSHRELDIEHREWMICIGRGFDFLHVPNVALIIGPFSPDLSHPIEQAAGIIRANMERGRIPGDGFLLLSSAPYNEPGPDHARAQLKADSMARFAAKVIENSQPALAQKMIRRTAVLHWPTRRLETFAENN</sequence>
<proteinExistence type="predicted"/>
<dbReference type="RefSeq" id="WP_304994485.1">
    <property type="nucleotide sequence ID" value="NZ_CP101717.1"/>
</dbReference>
<gene>
    <name evidence="2" type="ORF">NFC81_10750</name>
</gene>
<evidence type="ECO:0000259" key="1">
    <source>
        <dbReference type="Pfam" id="PF20686"/>
    </source>
</evidence>
<dbReference type="EMBL" id="CP101717">
    <property type="protein sequence ID" value="WLD57197.1"/>
    <property type="molecule type" value="Genomic_DNA"/>
</dbReference>
<protein>
    <submittedName>
        <fullName evidence="2">Carboxysome shell carbonic anhydrase</fullName>
    </submittedName>
</protein>
<feature type="domain" description="Carboxysome Shell Carbonic Anhydrase catalytic" evidence="1">
    <location>
        <begin position="51"/>
        <end position="171"/>
    </location>
</feature>
<name>A0AB38YD26_9GAMM</name>
<evidence type="ECO:0000313" key="2">
    <source>
        <dbReference type="EMBL" id="WLD57197.1"/>
    </source>
</evidence>